<dbReference type="Proteomes" id="UP000588068">
    <property type="component" value="Unassembled WGS sequence"/>
</dbReference>
<dbReference type="EMBL" id="JACHHZ010000003">
    <property type="protein sequence ID" value="MBB6093951.1"/>
    <property type="molecule type" value="Genomic_DNA"/>
</dbReference>
<dbReference type="Gene3D" id="3.30.70.100">
    <property type="match status" value="1"/>
</dbReference>
<evidence type="ECO:0000259" key="2">
    <source>
        <dbReference type="PROSITE" id="PS50846"/>
    </source>
</evidence>
<comment type="caution">
    <text evidence="3">The sequence shown here is derived from an EMBL/GenBank/DDBJ whole genome shotgun (WGS) entry which is preliminary data.</text>
</comment>
<dbReference type="GO" id="GO:0046872">
    <property type="term" value="F:metal ion binding"/>
    <property type="evidence" value="ECO:0007669"/>
    <property type="project" value="InterPro"/>
</dbReference>
<keyword evidence="1" id="KW-0732">Signal</keyword>
<sequence length="107" mass="11666">MKSSKLLIVFALIATSAYSDTIEMTVNGLVCGFCAQGIEKTLRKNPATADVLVSLENRLVAVVTREGTDIPDTDLRKALTNAGYDVKAIERTHRSVNELRTVLKEGK</sequence>
<proteinExistence type="predicted"/>
<reference evidence="3 4" key="1">
    <citation type="submission" date="2020-08" db="EMBL/GenBank/DDBJ databases">
        <title>Genomic Encyclopedia of Type Strains, Phase IV (KMG-IV): sequencing the most valuable type-strain genomes for metagenomic binning, comparative biology and taxonomic classification.</title>
        <authorList>
            <person name="Goeker M."/>
        </authorList>
    </citation>
    <scope>NUCLEOTIDE SEQUENCE [LARGE SCALE GENOMIC DNA]</scope>
    <source>
        <strain evidence="3 4">DSM 26723</strain>
    </source>
</reference>
<gene>
    <name evidence="3" type="ORF">HNQ60_002832</name>
</gene>
<dbReference type="InterPro" id="IPR036163">
    <property type="entry name" value="HMA_dom_sf"/>
</dbReference>
<feature type="domain" description="HMA" evidence="2">
    <location>
        <begin position="20"/>
        <end position="87"/>
    </location>
</feature>
<dbReference type="Pfam" id="PF00403">
    <property type="entry name" value="HMA"/>
    <property type="match status" value="1"/>
</dbReference>
<dbReference type="CDD" id="cd00371">
    <property type="entry name" value="HMA"/>
    <property type="match status" value="1"/>
</dbReference>
<dbReference type="AlphaFoldDB" id="A0A841HL68"/>
<keyword evidence="4" id="KW-1185">Reference proteome</keyword>
<dbReference type="InterPro" id="IPR006121">
    <property type="entry name" value="HMA_dom"/>
</dbReference>
<feature type="signal peptide" evidence="1">
    <location>
        <begin position="1"/>
        <end position="19"/>
    </location>
</feature>
<evidence type="ECO:0000256" key="1">
    <source>
        <dbReference type="SAM" id="SignalP"/>
    </source>
</evidence>
<dbReference type="SUPFAM" id="SSF55008">
    <property type="entry name" value="HMA, heavy metal-associated domain"/>
    <property type="match status" value="1"/>
</dbReference>
<name>A0A841HL68_9GAMM</name>
<evidence type="ECO:0000313" key="4">
    <source>
        <dbReference type="Proteomes" id="UP000588068"/>
    </source>
</evidence>
<evidence type="ECO:0000313" key="3">
    <source>
        <dbReference type="EMBL" id="MBB6093951.1"/>
    </source>
</evidence>
<accession>A0A841HL68</accession>
<feature type="chain" id="PRO_5032975803" evidence="1">
    <location>
        <begin position="20"/>
        <end position="107"/>
    </location>
</feature>
<dbReference type="PROSITE" id="PS50846">
    <property type="entry name" value="HMA_2"/>
    <property type="match status" value="1"/>
</dbReference>
<protein>
    <submittedName>
        <fullName evidence="3">Copper chaperone CopZ</fullName>
    </submittedName>
</protein>
<dbReference type="RefSeq" id="WP_184332783.1">
    <property type="nucleotide sequence ID" value="NZ_JACHHZ010000003.1"/>
</dbReference>
<organism evidence="3 4">
    <name type="scientific">Povalibacter uvarum</name>
    <dbReference type="NCBI Taxonomy" id="732238"/>
    <lineage>
        <taxon>Bacteria</taxon>
        <taxon>Pseudomonadati</taxon>
        <taxon>Pseudomonadota</taxon>
        <taxon>Gammaproteobacteria</taxon>
        <taxon>Steroidobacterales</taxon>
        <taxon>Steroidobacteraceae</taxon>
        <taxon>Povalibacter</taxon>
    </lineage>
</organism>